<dbReference type="RefSeq" id="WP_344955804.1">
    <property type="nucleotide sequence ID" value="NZ_BAABCX010000001.1"/>
</dbReference>
<comment type="caution">
    <text evidence="2">The sequence shown here is derived from an EMBL/GenBank/DDBJ whole genome shotgun (WGS) entry which is preliminary data.</text>
</comment>
<dbReference type="EMBL" id="BAABCX010000001">
    <property type="protein sequence ID" value="GAA3534154.1"/>
    <property type="molecule type" value="Genomic_DNA"/>
</dbReference>
<evidence type="ECO:0000313" key="2">
    <source>
        <dbReference type="EMBL" id="GAA3534154.1"/>
    </source>
</evidence>
<reference evidence="3" key="1">
    <citation type="journal article" date="2019" name="Int. J. Syst. Evol. Microbiol.">
        <title>The Global Catalogue of Microorganisms (GCM) 10K type strain sequencing project: providing services to taxonomists for standard genome sequencing and annotation.</title>
        <authorList>
            <consortium name="The Broad Institute Genomics Platform"/>
            <consortium name="The Broad Institute Genome Sequencing Center for Infectious Disease"/>
            <person name="Wu L."/>
            <person name="Ma J."/>
        </authorList>
    </citation>
    <scope>NUCLEOTIDE SEQUENCE [LARGE SCALE GENOMIC DNA]</scope>
    <source>
        <strain evidence="3">JCM 17110</strain>
    </source>
</reference>
<dbReference type="InterPro" id="IPR031876">
    <property type="entry name" value="DUF4760"/>
</dbReference>
<accession>A0ABP6VJJ4</accession>
<protein>
    <recommendedName>
        <fullName evidence="4">DUF4760 domain-containing protein</fullName>
    </recommendedName>
</protein>
<keyword evidence="1" id="KW-1133">Transmembrane helix</keyword>
<name>A0ABP6VJJ4_9GAMM</name>
<organism evidence="2 3">
    <name type="scientific">Zobellella aerophila</name>
    <dbReference type="NCBI Taxonomy" id="870480"/>
    <lineage>
        <taxon>Bacteria</taxon>
        <taxon>Pseudomonadati</taxon>
        <taxon>Pseudomonadota</taxon>
        <taxon>Gammaproteobacteria</taxon>
        <taxon>Aeromonadales</taxon>
        <taxon>Aeromonadaceae</taxon>
        <taxon>Zobellella</taxon>
    </lineage>
</organism>
<gene>
    <name evidence="2" type="ORF">GCM10022394_12130</name>
</gene>
<evidence type="ECO:0000256" key="1">
    <source>
        <dbReference type="SAM" id="Phobius"/>
    </source>
</evidence>
<evidence type="ECO:0008006" key="4">
    <source>
        <dbReference type="Google" id="ProtNLM"/>
    </source>
</evidence>
<sequence>MTEYEHYSLALTAIGHLIVALSILYAARSWLVSEQSLKREIQKDTRSYLADIDAQIRSIQRELHVVDINAENLSEDAESRVRVNGLLNIIESVGYELKTDFYDSKAIQKYITPLAAGIWHRWHPYVFENRILLNKIDLWEQVEVIAKSYNK</sequence>
<dbReference type="Proteomes" id="UP001500795">
    <property type="component" value="Unassembled WGS sequence"/>
</dbReference>
<proteinExistence type="predicted"/>
<keyword evidence="1" id="KW-0812">Transmembrane</keyword>
<keyword evidence="3" id="KW-1185">Reference proteome</keyword>
<dbReference type="Pfam" id="PF15956">
    <property type="entry name" value="DUF4760"/>
    <property type="match status" value="1"/>
</dbReference>
<evidence type="ECO:0000313" key="3">
    <source>
        <dbReference type="Proteomes" id="UP001500795"/>
    </source>
</evidence>
<feature type="transmembrane region" description="Helical" evidence="1">
    <location>
        <begin position="6"/>
        <end position="27"/>
    </location>
</feature>
<keyword evidence="1" id="KW-0472">Membrane</keyword>